<feature type="domain" description="R13L1/DRL21-like LRR repeat region" evidence="10">
    <location>
        <begin position="695"/>
        <end position="820"/>
    </location>
</feature>
<dbReference type="FunFam" id="1.10.10.10:FF:000322">
    <property type="entry name" value="Probable disease resistance protein At1g63360"/>
    <property type="match status" value="1"/>
</dbReference>
<dbReference type="InterPro" id="IPR027417">
    <property type="entry name" value="P-loop_NTPase"/>
</dbReference>
<evidence type="ECO:0000313" key="12">
    <source>
        <dbReference type="Proteomes" id="UP001054252"/>
    </source>
</evidence>
<dbReference type="InterPro" id="IPR038005">
    <property type="entry name" value="RX-like_CC"/>
</dbReference>
<feature type="domain" description="Disease resistance N-terminal" evidence="8">
    <location>
        <begin position="6"/>
        <end position="99"/>
    </location>
</feature>
<feature type="domain" description="Disease resistance protein winged helix" evidence="9">
    <location>
        <begin position="436"/>
        <end position="507"/>
    </location>
</feature>
<dbReference type="GO" id="GO:0043531">
    <property type="term" value="F:ADP binding"/>
    <property type="evidence" value="ECO:0007669"/>
    <property type="project" value="InterPro"/>
</dbReference>
<keyword evidence="5" id="KW-0067">ATP-binding</keyword>
<dbReference type="InterPro" id="IPR002182">
    <property type="entry name" value="NB-ARC"/>
</dbReference>
<dbReference type="InterPro" id="IPR041118">
    <property type="entry name" value="Rx_N"/>
</dbReference>
<evidence type="ECO:0000256" key="4">
    <source>
        <dbReference type="ARBA" id="ARBA00022821"/>
    </source>
</evidence>
<keyword evidence="1" id="KW-0433">Leucine-rich repeat</keyword>
<gene>
    <name evidence="11" type="ORF">SLEP1_g46461</name>
</gene>
<dbReference type="SUPFAM" id="SSF52058">
    <property type="entry name" value="L domain-like"/>
    <property type="match status" value="1"/>
</dbReference>
<dbReference type="PANTHER" id="PTHR36766">
    <property type="entry name" value="PLANT BROAD-SPECTRUM MILDEW RESISTANCE PROTEIN RPW8"/>
    <property type="match status" value="1"/>
</dbReference>
<dbReference type="GO" id="GO:0006952">
    <property type="term" value="P:defense response"/>
    <property type="evidence" value="ECO:0007669"/>
    <property type="project" value="UniProtKB-KW"/>
</dbReference>
<dbReference type="Pfam" id="PF18052">
    <property type="entry name" value="Rx_N"/>
    <property type="match status" value="1"/>
</dbReference>
<accession>A0AAV5LP40</accession>
<keyword evidence="12" id="KW-1185">Reference proteome</keyword>
<dbReference type="InterPro" id="IPR036388">
    <property type="entry name" value="WH-like_DNA-bd_sf"/>
</dbReference>
<dbReference type="Proteomes" id="UP001054252">
    <property type="component" value="Unassembled WGS sequence"/>
</dbReference>
<dbReference type="Pfam" id="PF00931">
    <property type="entry name" value="NB-ARC"/>
    <property type="match status" value="1"/>
</dbReference>
<feature type="coiled-coil region" evidence="6">
    <location>
        <begin position="254"/>
        <end position="281"/>
    </location>
</feature>
<dbReference type="InterPro" id="IPR042197">
    <property type="entry name" value="Apaf_helical"/>
</dbReference>
<dbReference type="GO" id="GO:0005524">
    <property type="term" value="F:ATP binding"/>
    <property type="evidence" value="ECO:0007669"/>
    <property type="project" value="UniProtKB-KW"/>
</dbReference>
<evidence type="ECO:0000256" key="5">
    <source>
        <dbReference type="ARBA" id="ARBA00022840"/>
    </source>
</evidence>
<dbReference type="InterPro" id="IPR058922">
    <property type="entry name" value="WHD_DRP"/>
</dbReference>
<organism evidence="11 12">
    <name type="scientific">Rubroshorea leprosula</name>
    <dbReference type="NCBI Taxonomy" id="152421"/>
    <lineage>
        <taxon>Eukaryota</taxon>
        <taxon>Viridiplantae</taxon>
        <taxon>Streptophyta</taxon>
        <taxon>Embryophyta</taxon>
        <taxon>Tracheophyta</taxon>
        <taxon>Spermatophyta</taxon>
        <taxon>Magnoliopsida</taxon>
        <taxon>eudicotyledons</taxon>
        <taxon>Gunneridae</taxon>
        <taxon>Pentapetalae</taxon>
        <taxon>rosids</taxon>
        <taxon>malvids</taxon>
        <taxon>Malvales</taxon>
        <taxon>Dipterocarpaceae</taxon>
        <taxon>Rubroshorea</taxon>
    </lineage>
</organism>
<keyword evidence="3" id="KW-0547">Nucleotide-binding</keyword>
<dbReference type="Pfam" id="PF23559">
    <property type="entry name" value="WHD_DRP"/>
    <property type="match status" value="1"/>
</dbReference>
<feature type="coiled-coil region" evidence="6">
    <location>
        <begin position="119"/>
        <end position="146"/>
    </location>
</feature>
<evidence type="ECO:0000259" key="7">
    <source>
        <dbReference type="Pfam" id="PF00931"/>
    </source>
</evidence>
<sequence length="949" mass="108851">MAADAIVSTLLENLAAIALDEIDKEVRCIINVRREVENISSNFRAIQAVLEDAERQQVEKQKASIRDWLDKLKQISFDIENALDEWSTAISKSKLEKEELKVCSFIPSPSFCFNRGKLLHRTAYKIQELNERLDNIAKERERYGFKELNVEKPKREETTSLVNVEEICGRLKDEERIVNMLLNEGRTEELGSGLHMISIVGTGGIGKTTLAQLAFNNEKVKSHFVEKIWVCVSDPFDEMLIAKVILKSVCPVGDKDAVEKLDRLEDALQRLKNSIEGKKFLLVLDDVWTEQYGKWDQLKHSLSHGCPGSKILVTTRKENVAITMGCNTIFPMEQLSEEEGWSLFSRIAFFGRSNKDCEDLEEVGKKIARKCKGLPLALKTIGGLMRLKKTVKEWQIVLDSEIWELEVAEEGLFHPLMFSYYDLSSQLRQCFLYCAIFPKDHVIEKNKLIKLWMAHGFLKGTQHQDVEMVGEDYFNDLAMRSFFHDFEKDENGGIVKCKMHDIVHDFARFLTRGDCLTVERSGIEGFSFNGRARHVMLINTKSSAFSNHIYTTENLHTLLIDQTKNGWNPCYHDLVKLFDKLKCVRTLRCGFPQIVKYPKQIGKLMHLRHLDLSNNRQLEELPEAVCDLYNLLILDISGCWRLKSLPYRMGNLINLWHLRNKETYSVSFMPKMEKLTCLRTLSLFLIQGDGKGAALSDLGELNHLRGKLEINGLGNVRDEWEAKKAQLQNKEGLTSLSLMFGPTDRSQVSETSILVLKALTPPSYLERLEIWGFTNPTMWVWPSWIVSLAKLKNLELSYCDNVEHLPPLGKLPSLESLRLNWLKKVKKVGVEFLGIETSLFPCSWSVVAFPNLKSLEFLFMEEWEQWDYGIRGEEDLTIMPHLSSLTIYDCRELKALPDYILQNATLQSLNITRSPMISNCSKEGTSLSLSLSLLYVINMLNFFLVSNRL</sequence>
<dbReference type="CDD" id="cd14798">
    <property type="entry name" value="RX-CC_like"/>
    <property type="match status" value="1"/>
</dbReference>
<dbReference type="Gene3D" id="1.20.5.4130">
    <property type="match status" value="1"/>
</dbReference>
<dbReference type="Gene3D" id="1.10.10.10">
    <property type="entry name" value="Winged helix-like DNA-binding domain superfamily/Winged helix DNA-binding domain"/>
    <property type="match status" value="1"/>
</dbReference>
<feature type="domain" description="NB-ARC" evidence="7">
    <location>
        <begin position="176"/>
        <end position="350"/>
    </location>
</feature>
<evidence type="ECO:0000256" key="2">
    <source>
        <dbReference type="ARBA" id="ARBA00022737"/>
    </source>
</evidence>
<name>A0AAV5LP40_9ROSI</name>
<evidence type="ECO:0000256" key="1">
    <source>
        <dbReference type="ARBA" id="ARBA00022614"/>
    </source>
</evidence>
<keyword evidence="4" id="KW-0611">Plant defense</keyword>
<comment type="caution">
    <text evidence="11">The sequence shown here is derived from an EMBL/GenBank/DDBJ whole genome shotgun (WGS) entry which is preliminary data.</text>
</comment>
<dbReference type="Gene3D" id="1.10.8.430">
    <property type="entry name" value="Helical domain of apoptotic protease-activating factors"/>
    <property type="match status" value="1"/>
</dbReference>
<dbReference type="FunFam" id="1.10.8.430:FF:000003">
    <property type="entry name" value="Probable disease resistance protein At5g66910"/>
    <property type="match status" value="1"/>
</dbReference>
<dbReference type="Gene3D" id="3.40.50.300">
    <property type="entry name" value="P-loop containing nucleotide triphosphate hydrolases"/>
    <property type="match status" value="1"/>
</dbReference>
<evidence type="ECO:0000256" key="6">
    <source>
        <dbReference type="SAM" id="Coils"/>
    </source>
</evidence>
<keyword evidence="6" id="KW-0175">Coiled coil</keyword>
<evidence type="ECO:0000256" key="3">
    <source>
        <dbReference type="ARBA" id="ARBA00022741"/>
    </source>
</evidence>
<keyword evidence="2" id="KW-0677">Repeat</keyword>
<dbReference type="EMBL" id="BPVZ01000129">
    <property type="protein sequence ID" value="GKV38568.1"/>
    <property type="molecule type" value="Genomic_DNA"/>
</dbReference>
<dbReference type="AlphaFoldDB" id="A0AAV5LP40"/>
<dbReference type="PRINTS" id="PR00364">
    <property type="entry name" value="DISEASERSIST"/>
</dbReference>
<dbReference type="PANTHER" id="PTHR36766:SF45">
    <property type="entry name" value="NB-ARC DOMAIN-CONTAINING PROTEIN"/>
    <property type="match status" value="1"/>
</dbReference>
<dbReference type="Gene3D" id="3.80.10.10">
    <property type="entry name" value="Ribonuclease Inhibitor"/>
    <property type="match status" value="1"/>
</dbReference>
<dbReference type="GO" id="GO:0051707">
    <property type="term" value="P:response to other organism"/>
    <property type="evidence" value="ECO:0007669"/>
    <property type="project" value="UniProtKB-ARBA"/>
</dbReference>
<proteinExistence type="predicted"/>
<evidence type="ECO:0000313" key="11">
    <source>
        <dbReference type="EMBL" id="GKV38568.1"/>
    </source>
</evidence>
<dbReference type="InterPro" id="IPR056789">
    <property type="entry name" value="LRR_R13L1-DRL21"/>
</dbReference>
<reference evidence="11 12" key="1">
    <citation type="journal article" date="2021" name="Commun. Biol.">
        <title>The genome of Shorea leprosula (Dipterocarpaceae) highlights the ecological relevance of drought in aseasonal tropical rainforests.</title>
        <authorList>
            <person name="Ng K.K.S."/>
            <person name="Kobayashi M.J."/>
            <person name="Fawcett J.A."/>
            <person name="Hatakeyama M."/>
            <person name="Paape T."/>
            <person name="Ng C.H."/>
            <person name="Ang C.C."/>
            <person name="Tnah L.H."/>
            <person name="Lee C.T."/>
            <person name="Nishiyama T."/>
            <person name="Sese J."/>
            <person name="O'Brien M.J."/>
            <person name="Copetti D."/>
            <person name="Mohd Noor M.I."/>
            <person name="Ong R.C."/>
            <person name="Putra M."/>
            <person name="Sireger I.Z."/>
            <person name="Indrioko S."/>
            <person name="Kosugi Y."/>
            <person name="Izuno A."/>
            <person name="Isagi Y."/>
            <person name="Lee S.L."/>
            <person name="Shimizu K.K."/>
        </authorList>
    </citation>
    <scope>NUCLEOTIDE SEQUENCE [LARGE SCALE GENOMIC DNA]</scope>
    <source>
        <strain evidence="11">214</strain>
    </source>
</reference>
<dbReference type="Pfam" id="PF25019">
    <property type="entry name" value="LRR_R13L1-DRL21"/>
    <property type="match status" value="1"/>
</dbReference>
<evidence type="ECO:0000259" key="8">
    <source>
        <dbReference type="Pfam" id="PF18052"/>
    </source>
</evidence>
<dbReference type="InterPro" id="IPR032675">
    <property type="entry name" value="LRR_dom_sf"/>
</dbReference>
<protein>
    <submittedName>
        <fullName evidence="11">Uncharacterized protein</fullName>
    </submittedName>
</protein>
<evidence type="ECO:0000259" key="10">
    <source>
        <dbReference type="Pfam" id="PF25019"/>
    </source>
</evidence>
<evidence type="ECO:0000259" key="9">
    <source>
        <dbReference type="Pfam" id="PF23559"/>
    </source>
</evidence>
<dbReference type="SUPFAM" id="SSF52540">
    <property type="entry name" value="P-loop containing nucleoside triphosphate hydrolases"/>
    <property type="match status" value="1"/>
</dbReference>